<dbReference type="Proteomes" id="UP000298460">
    <property type="component" value="Unassembled WGS sequence"/>
</dbReference>
<evidence type="ECO:0000256" key="3">
    <source>
        <dbReference type="ARBA" id="ARBA00023125"/>
    </source>
</evidence>
<dbReference type="GO" id="GO:0003700">
    <property type="term" value="F:DNA-binding transcription factor activity"/>
    <property type="evidence" value="ECO:0007669"/>
    <property type="project" value="InterPro"/>
</dbReference>
<dbReference type="EMBL" id="SPQQ01000018">
    <property type="protein sequence ID" value="TGE35206.1"/>
    <property type="molecule type" value="Genomic_DNA"/>
</dbReference>
<dbReference type="SUPFAM" id="SSF46785">
    <property type="entry name" value="Winged helix' DNA-binding domain"/>
    <property type="match status" value="1"/>
</dbReference>
<dbReference type="InterPro" id="IPR000847">
    <property type="entry name" value="LysR_HTH_N"/>
</dbReference>
<comment type="caution">
    <text evidence="6">The sequence shown here is derived from an EMBL/GenBank/DDBJ whole genome shotgun (WGS) entry which is preliminary data.</text>
</comment>
<evidence type="ECO:0000256" key="1">
    <source>
        <dbReference type="ARBA" id="ARBA00009437"/>
    </source>
</evidence>
<dbReference type="GO" id="GO:0000976">
    <property type="term" value="F:transcription cis-regulatory region binding"/>
    <property type="evidence" value="ECO:0007669"/>
    <property type="project" value="TreeGrafter"/>
</dbReference>
<name>A0A4Z0R0Q0_9FIRM</name>
<dbReference type="InterPro" id="IPR005119">
    <property type="entry name" value="LysR_subst-bd"/>
</dbReference>
<keyword evidence="7" id="KW-1185">Reference proteome</keyword>
<dbReference type="CDD" id="cd05466">
    <property type="entry name" value="PBP2_LTTR_substrate"/>
    <property type="match status" value="1"/>
</dbReference>
<dbReference type="PANTHER" id="PTHR30126">
    <property type="entry name" value="HTH-TYPE TRANSCRIPTIONAL REGULATOR"/>
    <property type="match status" value="1"/>
</dbReference>
<evidence type="ECO:0000259" key="5">
    <source>
        <dbReference type="PROSITE" id="PS50931"/>
    </source>
</evidence>
<reference evidence="6 7" key="1">
    <citation type="submission" date="2019-03" db="EMBL/GenBank/DDBJ databases">
        <title>Draft Genome Sequence of Desulfosporosinus fructosivorans Strain 63.6F, Isolated from Marine Sediment in the Baltic Sea.</title>
        <authorList>
            <person name="Hausmann B."/>
            <person name="Vandieken V."/>
            <person name="Pjevac P."/>
            <person name="Schreck K."/>
            <person name="Herbold C.W."/>
            <person name="Loy A."/>
        </authorList>
    </citation>
    <scope>NUCLEOTIDE SEQUENCE [LARGE SCALE GENOMIC DNA]</scope>
    <source>
        <strain evidence="6 7">63.6F</strain>
    </source>
</reference>
<keyword evidence="2" id="KW-0805">Transcription regulation</keyword>
<proteinExistence type="inferred from homology"/>
<dbReference type="AlphaFoldDB" id="A0A4Z0R0Q0"/>
<dbReference type="FunFam" id="1.10.10.10:FF:000001">
    <property type="entry name" value="LysR family transcriptional regulator"/>
    <property type="match status" value="1"/>
</dbReference>
<feature type="domain" description="HTH lysR-type" evidence="5">
    <location>
        <begin position="12"/>
        <end position="69"/>
    </location>
</feature>
<dbReference type="InterPro" id="IPR036390">
    <property type="entry name" value="WH_DNA-bd_sf"/>
</dbReference>
<dbReference type="Gene3D" id="3.40.190.290">
    <property type="match status" value="1"/>
</dbReference>
<dbReference type="InterPro" id="IPR036388">
    <property type="entry name" value="WH-like_DNA-bd_sf"/>
</dbReference>
<organism evidence="6 7">
    <name type="scientific">Desulfosporosinus fructosivorans</name>
    <dbReference type="NCBI Taxonomy" id="2018669"/>
    <lineage>
        <taxon>Bacteria</taxon>
        <taxon>Bacillati</taxon>
        <taxon>Bacillota</taxon>
        <taxon>Clostridia</taxon>
        <taxon>Eubacteriales</taxon>
        <taxon>Desulfitobacteriaceae</taxon>
        <taxon>Desulfosporosinus</taxon>
    </lineage>
</organism>
<evidence type="ECO:0000256" key="2">
    <source>
        <dbReference type="ARBA" id="ARBA00023015"/>
    </source>
</evidence>
<dbReference type="SUPFAM" id="SSF53850">
    <property type="entry name" value="Periplasmic binding protein-like II"/>
    <property type="match status" value="1"/>
</dbReference>
<keyword evidence="4" id="KW-0804">Transcription</keyword>
<evidence type="ECO:0000313" key="7">
    <source>
        <dbReference type="Proteomes" id="UP000298460"/>
    </source>
</evidence>
<dbReference type="PRINTS" id="PR00039">
    <property type="entry name" value="HTHLYSR"/>
</dbReference>
<protein>
    <submittedName>
        <fullName evidence="6">LysR family transcriptional regulator</fullName>
    </submittedName>
</protein>
<evidence type="ECO:0000256" key="4">
    <source>
        <dbReference type="ARBA" id="ARBA00023163"/>
    </source>
</evidence>
<dbReference type="Pfam" id="PF00126">
    <property type="entry name" value="HTH_1"/>
    <property type="match status" value="1"/>
</dbReference>
<accession>A0A4Z0R0Q0</accession>
<sequence>MSMRGARRVIYMRLEQLYYLCEIAKNKSISYTAELVHVSQPALSSAIHKLEAELGVKLLNRLRQGVYLTEEGKKVVKTATEILASLEQLEHDLTLSKEANHTPSGSLTLYTTQQLGNTILSVVLTDFYEKYPQICLNLKETNSLQVISNFQADNCSLSFIAISDDILKKYSKVHEKGNNFVFEKLREGKLYAVVGKEHPLTKQQNVSLEEIIKYPIIIVENGCIPYTEMLKKYGDPNILVHSDIFASSSDFITKGFCVGLASSFFIIPDTHFAYIPISDNIKVSLGLVWRENYDLDLIQLQFINFCVEAFKKK</sequence>
<evidence type="ECO:0000313" key="6">
    <source>
        <dbReference type="EMBL" id="TGE35206.1"/>
    </source>
</evidence>
<dbReference type="Pfam" id="PF03466">
    <property type="entry name" value="LysR_substrate"/>
    <property type="match status" value="1"/>
</dbReference>
<dbReference type="Gene3D" id="1.10.10.10">
    <property type="entry name" value="Winged helix-like DNA-binding domain superfamily/Winged helix DNA-binding domain"/>
    <property type="match status" value="1"/>
</dbReference>
<dbReference type="PANTHER" id="PTHR30126:SF40">
    <property type="entry name" value="HTH-TYPE TRANSCRIPTIONAL REGULATOR GLTR"/>
    <property type="match status" value="1"/>
</dbReference>
<keyword evidence="3" id="KW-0238">DNA-binding</keyword>
<gene>
    <name evidence="6" type="ORF">E4K67_26765</name>
</gene>
<comment type="similarity">
    <text evidence="1">Belongs to the LysR transcriptional regulatory family.</text>
</comment>
<dbReference type="PROSITE" id="PS50931">
    <property type="entry name" value="HTH_LYSR"/>
    <property type="match status" value="1"/>
</dbReference>